<sequence>MGSLEEQLVAAGNSLLQPPCSVDELLLLLDQVENRLTRVEQSPSKSMQTAVAPCKKALVANELLRHPDADVKVAVASCISEITRITAPDAPYEDDQMKDVFQLIVSSFENLSDKSSRSYHKRTLILETVANVRSCVVMLDLECDGLIIEMFQHFLKAIRFALHAVAIVYAINMCYNSLHPAGGICIFELKMLHPVHIPSNSRVRVVLHGDYHPEIVFSSMETIMTLVLEESEDISFELISPILASVKKDNQEVLPIARKLGKRVFEKCSMKLKPCLVQAKKCLGFSLDDYSKIISSICDGTTAAVGRRDDNACGEQMAEESKLCRASPEGAPQACRRCFIVIETILVTNELIAWKSLFQDQVNEESVTETCPEDCCEDTSPKSVMSNGLAEPGNEDRLADPESSKKPEHARQADHSIDAQPDLSDSGKIVKSQSKVKITSKKRRRKPNSSVKSSEPSDRVDSDKDAERTEDRPSDEPSVGVAVPSESEKENIQLSSPKALAGEAVNVASPLPSGGISDGGRPKKAGRGKKKENFIQEVSLSTDVSKKSSEVAIDTEVKPHKRPRKKVRAGGTSEEKTPTLAETLTSEDGTASDSEAKPLKQLGRKVVRDSKGDGFSSKKEDGKRHGRDKATSEKDVTKAANKDGAKEVVSSPKTASKLAKGEGLPKALSKRKRTAGKGGKPRVSTKIPPFVQKSHDLRMDSWDSSPFWSSLIDDDGALSMTTAFSECTCSTIIEGMVFGFIYDGVAHITSLDAMEYGANLVGAKVKVWWPDDEMFYEGVITSFYSDKKKHMVSYTDNDVEVLNLREEKWEFRSDLMPDGEQATECHSPDPSPEIFPATRHRKKKAKTNSQSEAKQGKMEGSRGGETFLSKLKGSASKSGRILKNAPSKSDGKAEDDNGGKKSRDPLQKSKISVASRTPGKSKDVDGGTPKTSAKSKQETPKTATKNSPRTSTKSKGKGSKSGGTSNANGYGKAKSASGKGKESKGNKKSPEIVKMPEEDAKKSGKKRRRGAKS</sequence>
<dbReference type="SUPFAM" id="SSF63748">
    <property type="entry name" value="Tudor/PWWP/MBT"/>
    <property type="match status" value="1"/>
</dbReference>
<feature type="compositionally biased region" description="Basic residues" evidence="8">
    <location>
        <begin position="559"/>
        <end position="568"/>
    </location>
</feature>
<evidence type="ECO:0000256" key="8">
    <source>
        <dbReference type="SAM" id="MobiDB-lite"/>
    </source>
</evidence>
<evidence type="ECO:0000256" key="5">
    <source>
        <dbReference type="ARBA" id="ARBA00023204"/>
    </source>
</evidence>
<evidence type="ECO:0000256" key="2">
    <source>
        <dbReference type="ARBA" id="ARBA00022618"/>
    </source>
</evidence>
<reference evidence="9" key="1">
    <citation type="submission" date="2019-11" db="EMBL/GenBank/DDBJ databases">
        <authorList>
            <person name="Liu Y."/>
            <person name="Hou J."/>
            <person name="Li T.-Q."/>
            <person name="Guan C.-H."/>
            <person name="Wu X."/>
            <person name="Wu H.-Z."/>
            <person name="Ling F."/>
            <person name="Zhang R."/>
            <person name="Shi X.-G."/>
            <person name="Ren J.-P."/>
            <person name="Chen E.-F."/>
            <person name="Sun J.-M."/>
        </authorList>
    </citation>
    <scope>NUCLEOTIDE SEQUENCE</scope>
    <source>
        <strain evidence="9">Adult_tree_wgs_1</strain>
        <tissue evidence="9">Leaves</tissue>
    </source>
</reference>
<feature type="region of interest" description="Disordered" evidence="8">
    <location>
        <begin position="818"/>
        <end position="1013"/>
    </location>
</feature>
<keyword evidence="4" id="KW-0498">Mitosis</keyword>
<evidence type="ECO:0000313" key="10">
    <source>
        <dbReference type="Proteomes" id="UP000626092"/>
    </source>
</evidence>
<dbReference type="CDD" id="cd20404">
    <property type="entry name" value="Tudor_Agenet_AtEML-like"/>
    <property type="match status" value="1"/>
</dbReference>
<dbReference type="GO" id="GO:0000785">
    <property type="term" value="C:chromatin"/>
    <property type="evidence" value="ECO:0007669"/>
    <property type="project" value="TreeGrafter"/>
</dbReference>
<proteinExistence type="predicted"/>
<feature type="compositionally biased region" description="Basic residues" evidence="8">
    <location>
        <begin position="438"/>
        <end position="447"/>
    </location>
</feature>
<feature type="compositionally biased region" description="Basic and acidic residues" evidence="8">
    <location>
        <begin position="394"/>
        <end position="417"/>
    </location>
</feature>
<gene>
    <name evidence="9" type="ORF">RHSIM_Rhsim07G0164400</name>
</gene>
<dbReference type="GO" id="GO:0005634">
    <property type="term" value="C:nucleus"/>
    <property type="evidence" value="ECO:0007669"/>
    <property type="project" value="UniProtKB-SubCell"/>
</dbReference>
<dbReference type="GO" id="GO:0035825">
    <property type="term" value="P:homologous recombination"/>
    <property type="evidence" value="ECO:0007669"/>
    <property type="project" value="UniProtKB-ARBA"/>
</dbReference>
<dbReference type="PANTHER" id="PTHR12663:SF3">
    <property type="entry name" value="SISTER CHROMATID COHESION PROTEIN PDS5 HOMOLOG C"/>
    <property type="match status" value="1"/>
</dbReference>
<comment type="caution">
    <text evidence="9">The sequence shown here is derived from an EMBL/GenBank/DDBJ whole genome shotgun (WGS) entry which is preliminary data.</text>
</comment>
<keyword evidence="5" id="KW-0234">DNA repair</keyword>
<evidence type="ECO:0000313" key="9">
    <source>
        <dbReference type="EMBL" id="KAF7139177.1"/>
    </source>
</evidence>
<dbReference type="Proteomes" id="UP000626092">
    <property type="component" value="Unassembled WGS sequence"/>
</dbReference>
<feature type="compositionally biased region" description="Basic and acidic residues" evidence="8">
    <location>
        <begin position="455"/>
        <end position="475"/>
    </location>
</feature>
<feature type="region of interest" description="Disordered" evidence="8">
    <location>
        <begin position="370"/>
        <end position="687"/>
    </location>
</feature>
<evidence type="ECO:0000256" key="7">
    <source>
        <dbReference type="ARBA" id="ARBA00023306"/>
    </source>
</evidence>
<dbReference type="GO" id="GO:0006281">
    <property type="term" value="P:DNA repair"/>
    <property type="evidence" value="ECO:0007669"/>
    <property type="project" value="UniProtKB-KW"/>
</dbReference>
<comment type="subcellular location">
    <subcellularLocation>
        <location evidence="1">Nucleus</location>
    </subcellularLocation>
</comment>
<feature type="compositionally biased region" description="Basic and acidic residues" evidence="8">
    <location>
        <begin position="889"/>
        <end position="907"/>
    </location>
</feature>
<dbReference type="Gene3D" id="2.30.30.140">
    <property type="match status" value="1"/>
</dbReference>
<evidence type="ECO:0000256" key="3">
    <source>
        <dbReference type="ARBA" id="ARBA00022763"/>
    </source>
</evidence>
<dbReference type="EMBL" id="WJXA01000007">
    <property type="protein sequence ID" value="KAF7139177.1"/>
    <property type="molecule type" value="Genomic_DNA"/>
</dbReference>
<dbReference type="InterPro" id="IPR039776">
    <property type="entry name" value="Pds5"/>
</dbReference>
<dbReference type="InterPro" id="IPR016024">
    <property type="entry name" value="ARM-type_fold"/>
</dbReference>
<dbReference type="GO" id="GO:0007064">
    <property type="term" value="P:mitotic sister chromatid cohesion"/>
    <property type="evidence" value="ECO:0007669"/>
    <property type="project" value="InterPro"/>
</dbReference>
<feature type="compositionally biased region" description="Basic and acidic residues" evidence="8">
    <location>
        <begin position="606"/>
        <end position="646"/>
    </location>
</feature>
<dbReference type="OrthoDB" id="200660at2759"/>
<keyword evidence="6" id="KW-0539">Nucleus</keyword>
<name>A0A834GP83_RHOSS</name>
<evidence type="ECO:0000256" key="4">
    <source>
        <dbReference type="ARBA" id="ARBA00022776"/>
    </source>
</evidence>
<feature type="compositionally biased region" description="Basic and acidic residues" evidence="8">
    <location>
        <begin position="979"/>
        <end position="1002"/>
    </location>
</feature>
<protein>
    <submittedName>
        <fullName evidence="9">Uncharacterized protein</fullName>
    </submittedName>
</protein>
<dbReference type="GO" id="GO:0051301">
    <property type="term" value="P:cell division"/>
    <property type="evidence" value="ECO:0007669"/>
    <property type="project" value="UniProtKB-KW"/>
</dbReference>
<feature type="compositionally biased region" description="Low complexity" evidence="8">
    <location>
        <begin position="868"/>
        <end position="879"/>
    </location>
</feature>
<keyword evidence="3" id="KW-0227">DNA damage</keyword>
<keyword evidence="7" id="KW-0131">Cell cycle</keyword>
<keyword evidence="2" id="KW-0132">Cell division</keyword>
<dbReference type="AlphaFoldDB" id="A0A834GP83"/>
<feature type="compositionally biased region" description="Polar residues" evidence="8">
    <location>
        <begin position="580"/>
        <end position="593"/>
    </location>
</feature>
<dbReference type="SUPFAM" id="SSF48371">
    <property type="entry name" value="ARM repeat"/>
    <property type="match status" value="1"/>
</dbReference>
<organism evidence="9 10">
    <name type="scientific">Rhododendron simsii</name>
    <name type="common">Sims's rhododendron</name>
    <dbReference type="NCBI Taxonomy" id="118357"/>
    <lineage>
        <taxon>Eukaryota</taxon>
        <taxon>Viridiplantae</taxon>
        <taxon>Streptophyta</taxon>
        <taxon>Embryophyta</taxon>
        <taxon>Tracheophyta</taxon>
        <taxon>Spermatophyta</taxon>
        <taxon>Magnoliopsida</taxon>
        <taxon>eudicotyledons</taxon>
        <taxon>Gunneridae</taxon>
        <taxon>Pentapetalae</taxon>
        <taxon>asterids</taxon>
        <taxon>Ericales</taxon>
        <taxon>Ericaceae</taxon>
        <taxon>Ericoideae</taxon>
        <taxon>Rhodoreae</taxon>
        <taxon>Rhododendron</taxon>
    </lineage>
</organism>
<feature type="compositionally biased region" description="Basic residues" evidence="8">
    <location>
        <begin position="1003"/>
        <end position="1013"/>
    </location>
</feature>
<accession>A0A834GP83</accession>
<keyword evidence="10" id="KW-1185">Reference proteome</keyword>
<dbReference type="PANTHER" id="PTHR12663">
    <property type="entry name" value="ANDROGEN INDUCED INHIBITOR OF PROLIFERATION AS3 / PDS5-RELATED"/>
    <property type="match status" value="1"/>
</dbReference>
<evidence type="ECO:0000256" key="1">
    <source>
        <dbReference type="ARBA" id="ARBA00004123"/>
    </source>
</evidence>
<dbReference type="Pfam" id="PF20168">
    <property type="entry name" value="PDS5"/>
    <property type="match status" value="1"/>
</dbReference>
<evidence type="ECO:0000256" key="6">
    <source>
        <dbReference type="ARBA" id="ARBA00023242"/>
    </source>
</evidence>
<feature type="compositionally biased region" description="Polar residues" evidence="8">
    <location>
        <begin position="929"/>
        <end position="949"/>
    </location>
</feature>